<dbReference type="AntiFam" id="ANF00090">
    <property type="entry name" value="Shadow ORF (opposite yegE)"/>
</dbReference>
<feature type="compositionally biased region" description="Basic residues" evidence="1">
    <location>
        <begin position="11"/>
        <end position="23"/>
    </location>
</feature>
<feature type="non-terminal residue" evidence="2">
    <location>
        <position position="152"/>
    </location>
</feature>
<sequence>MQYAGQGRPGLARRRGHPGHHPFPHSGGLQHLDAVAALALGRVAGHVGRAQRAADRVLAGIEHHHADADTHQVALALMGALPVLHGHAQALRQQHALLRRGARQQHGEFITAQARHPAQRPDHAVDQPGHVAQHLVARRMAALLVDVGEVVQ</sequence>
<gene>
    <name evidence="2" type="ORF">RCOM_2025120</name>
</gene>
<dbReference type="AlphaFoldDB" id="B9TQB5"/>
<proteinExistence type="predicted"/>
<feature type="region of interest" description="Disordered" evidence="1">
    <location>
        <begin position="1"/>
        <end position="28"/>
    </location>
</feature>
<dbReference type="EMBL" id="EQ998428">
    <property type="protein sequence ID" value="EEF21949.1"/>
    <property type="molecule type" value="Genomic_DNA"/>
</dbReference>
<name>B9TQB5_RICCO</name>
<evidence type="ECO:0000313" key="2">
    <source>
        <dbReference type="EMBL" id="EEF21949.1"/>
    </source>
</evidence>
<evidence type="ECO:0000313" key="3">
    <source>
        <dbReference type="Proteomes" id="UP000008311"/>
    </source>
</evidence>
<dbReference type="Proteomes" id="UP000008311">
    <property type="component" value="Unassembled WGS sequence"/>
</dbReference>
<evidence type="ECO:0000256" key="1">
    <source>
        <dbReference type="SAM" id="MobiDB-lite"/>
    </source>
</evidence>
<reference evidence="3" key="1">
    <citation type="journal article" date="2010" name="Nat. Biotechnol.">
        <title>Draft genome sequence of the oilseed species Ricinus communis.</title>
        <authorList>
            <person name="Chan A.P."/>
            <person name="Crabtree J."/>
            <person name="Zhao Q."/>
            <person name="Lorenzi H."/>
            <person name="Orvis J."/>
            <person name="Puiu D."/>
            <person name="Melake-Berhan A."/>
            <person name="Jones K.M."/>
            <person name="Redman J."/>
            <person name="Chen G."/>
            <person name="Cahoon E.B."/>
            <person name="Gedil M."/>
            <person name="Stanke M."/>
            <person name="Haas B.J."/>
            <person name="Wortman J.R."/>
            <person name="Fraser-Liggett C.M."/>
            <person name="Ravel J."/>
            <person name="Rabinowicz P.D."/>
        </authorList>
    </citation>
    <scope>NUCLEOTIDE SEQUENCE [LARGE SCALE GENOMIC DNA]</scope>
    <source>
        <strain evidence="3">cv. Hale</strain>
    </source>
</reference>
<protein>
    <submittedName>
        <fullName evidence="2">Uncharacterized protein</fullName>
    </submittedName>
</protein>
<organism evidence="2 3">
    <name type="scientific">Ricinus communis</name>
    <name type="common">Castor bean</name>
    <dbReference type="NCBI Taxonomy" id="3988"/>
    <lineage>
        <taxon>Eukaryota</taxon>
        <taxon>Viridiplantae</taxon>
        <taxon>Streptophyta</taxon>
        <taxon>Embryophyta</taxon>
        <taxon>Tracheophyta</taxon>
        <taxon>Spermatophyta</taxon>
        <taxon>Magnoliopsida</taxon>
        <taxon>eudicotyledons</taxon>
        <taxon>Gunneridae</taxon>
        <taxon>Pentapetalae</taxon>
        <taxon>rosids</taxon>
        <taxon>fabids</taxon>
        <taxon>Malpighiales</taxon>
        <taxon>Euphorbiaceae</taxon>
        <taxon>Acalyphoideae</taxon>
        <taxon>Acalypheae</taxon>
        <taxon>Ricinus</taxon>
    </lineage>
</organism>
<keyword evidence="3" id="KW-1185">Reference proteome</keyword>
<dbReference type="InParanoid" id="B9TQB5"/>
<accession>B9TQB5</accession>